<dbReference type="SUPFAM" id="SSF160214">
    <property type="entry name" value="FlaG-like"/>
    <property type="match status" value="1"/>
</dbReference>
<accession>B1I5H4</accession>
<evidence type="ECO:0008006" key="3">
    <source>
        <dbReference type="Google" id="ProtNLM"/>
    </source>
</evidence>
<dbReference type="OrthoDB" id="1806891at2"/>
<protein>
    <recommendedName>
        <fullName evidence="3">Flagellar protein FlaG protein</fullName>
    </recommendedName>
</protein>
<dbReference type="InterPro" id="IPR005186">
    <property type="entry name" value="FlaG"/>
</dbReference>
<dbReference type="EMBL" id="CP000860">
    <property type="protein sequence ID" value="ACA60282.1"/>
    <property type="molecule type" value="Genomic_DNA"/>
</dbReference>
<sequence>MKIGAGGLQSLAQYDAMARRIEGADRVNPARELAQNPPPNDLRDMVRAVERLNRMAEMFNQQVIFRLNRDREGKRHRIRMMNKETGATILEVDVKELPALARQFSNAVGLVIDTET</sequence>
<dbReference type="KEGG" id="dau:Daud_1786"/>
<dbReference type="HOGENOM" id="CLU_2092837_0_0_9"/>
<reference evidence="2" key="1">
    <citation type="submission" date="2007-10" db="EMBL/GenBank/DDBJ databases">
        <title>Complete sequence of chromosome of Desulforudis audaxviator MP104C.</title>
        <authorList>
            <person name="Copeland A."/>
            <person name="Lucas S."/>
            <person name="Lapidus A."/>
            <person name="Barry K."/>
            <person name="Glavina del Rio T."/>
            <person name="Dalin E."/>
            <person name="Tice H."/>
            <person name="Bruce D."/>
            <person name="Pitluck S."/>
            <person name="Lowry S.R."/>
            <person name="Larimer F."/>
            <person name="Land M.L."/>
            <person name="Hauser L."/>
            <person name="Kyrpides N."/>
            <person name="Ivanova N.N."/>
            <person name="Richardson P."/>
        </authorList>
    </citation>
    <scope>NUCLEOTIDE SEQUENCE [LARGE SCALE GENOMIC DNA]</scope>
    <source>
        <strain evidence="2">MP104C</strain>
    </source>
</reference>
<organism evidence="1 2">
    <name type="scientific">Desulforudis audaxviator (strain MP104C)</name>
    <dbReference type="NCBI Taxonomy" id="477974"/>
    <lineage>
        <taxon>Bacteria</taxon>
        <taxon>Bacillati</taxon>
        <taxon>Bacillota</taxon>
        <taxon>Clostridia</taxon>
        <taxon>Thermoanaerobacterales</taxon>
        <taxon>Candidatus Desulforudaceae</taxon>
        <taxon>Candidatus Desulforudis</taxon>
    </lineage>
</organism>
<dbReference type="Pfam" id="PF03646">
    <property type="entry name" value="FlaG"/>
    <property type="match status" value="1"/>
</dbReference>
<dbReference type="AlphaFoldDB" id="B1I5H4"/>
<dbReference type="STRING" id="477974.Daud_1786"/>
<name>B1I5H4_DESAP</name>
<reference evidence="1 2" key="2">
    <citation type="journal article" date="2008" name="Science">
        <title>Environmental genomics reveals a single-species ecosystem deep within Earth.</title>
        <authorList>
            <person name="Chivian D."/>
            <person name="Brodie E.L."/>
            <person name="Alm E.J."/>
            <person name="Culley D.E."/>
            <person name="Dehal P.S."/>
            <person name="Desantis T.Z."/>
            <person name="Gihring T.M."/>
            <person name="Lapidus A."/>
            <person name="Lin L.H."/>
            <person name="Lowry S.R."/>
            <person name="Moser D.P."/>
            <person name="Richardson P.M."/>
            <person name="Southam G."/>
            <person name="Wanger G."/>
            <person name="Pratt L.M."/>
            <person name="Andersen G.L."/>
            <person name="Hazen T.C."/>
            <person name="Brockman F.J."/>
            <person name="Arkin A.P."/>
            <person name="Onstott T.C."/>
        </authorList>
    </citation>
    <scope>NUCLEOTIDE SEQUENCE [LARGE SCALE GENOMIC DNA]</scope>
    <source>
        <strain evidence="1 2">MP104C</strain>
    </source>
</reference>
<proteinExistence type="predicted"/>
<evidence type="ECO:0000313" key="2">
    <source>
        <dbReference type="Proteomes" id="UP000008544"/>
    </source>
</evidence>
<dbReference type="RefSeq" id="WP_012302861.1">
    <property type="nucleotide sequence ID" value="NC_010424.1"/>
</dbReference>
<evidence type="ECO:0000313" key="1">
    <source>
        <dbReference type="EMBL" id="ACA60282.1"/>
    </source>
</evidence>
<dbReference type="eggNOG" id="ENOG502ZQZV">
    <property type="taxonomic scope" value="Bacteria"/>
</dbReference>
<dbReference type="Gene3D" id="3.30.160.170">
    <property type="entry name" value="FlaG-like"/>
    <property type="match status" value="1"/>
</dbReference>
<dbReference type="InterPro" id="IPR035924">
    <property type="entry name" value="FlaG-like_sf"/>
</dbReference>
<keyword evidence="2" id="KW-1185">Reference proteome</keyword>
<gene>
    <name evidence="1" type="ordered locus">Daud_1786</name>
</gene>
<dbReference type="Proteomes" id="UP000008544">
    <property type="component" value="Chromosome"/>
</dbReference>